<dbReference type="InterPro" id="IPR004027">
    <property type="entry name" value="SEC_C_motif"/>
</dbReference>
<dbReference type="EMBL" id="FZQA01000001">
    <property type="protein sequence ID" value="SNT68294.1"/>
    <property type="molecule type" value="Genomic_DNA"/>
</dbReference>
<organism evidence="1 2">
    <name type="scientific">Amphiplicatus metriothermophilus</name>
    <dbReference type="NCBI Taxonomy" id="1519374"/>
    <lineage>
        <taxon>Bacteria</taxon>
        <taxon>Pseudomonadati</taxon>
        <taxon>Pseudomonadota</taxon>
        <taxon>Alphaproteobacteria</taxon>
        <taxon>Parvularculales</taxon>
        <taxon>Parvularculaceae</taxon>
        <taxon>Amphiplicatus</taxon>
    </lineage>
</organism>
<dbReference type="SUPFAM" id="SSF103642">
    <property type="entry name" value="Sec-C motif"/>
    <property type="match status" value="1"/>
</dbReference>
<evidence type="ECO:0000313" key="1">
    <source>
        <dbReference type="EMBL" id="SNT68294.1"/>
    </source>
</evidence>
<keyword evidence="2" id="KW-1185">Reference proteome</keyword>
<reference evidence="1 2" key="1">
    <citation type="submission" date="2017-07" db="EMBL/GenBank/DDBJ databases">
        <authorList>
            <person name="Sun Z.S."/>
            <person name="Albrecht U."/>
            <person name="Echele G."/>
            <person name="Lee C.C."/>
        </authorList>
    </citation>
    <scope>NUCLEOTIDE SEQUENCE [LARGE SCALE GENOMIC DNA]</scope>
    <source>
        <strain evidence="1 2">CGMCC 1.12710</strain>
    </source>
</reference>
<accession>A0A239PMG2</accession>
<proteinExistence type="predicted"/>
<evidence type="ECO:0000313" key="2">
    <source>
        <dbReference type="Proteomes" id="UP000198346"/>
    </source>
</evidence>
<dbReference type="Pfam" id="PF02810">
    <property type="entry name" value="SEC-C"/>
    <property type="match status" value="1"/>
</dbReference>
<dbReference type="Proteomes" id="UP000198346">
    <property type="component" value="Unassembled WGS sequence"/>
</dbReference>
<name>A0A239PMG2_9PROT</name>
<sequence>MTRQVGRNESCWCGSGKKYKRCHWNRENQSPIPVWSAADAFKAAHSQCLCLAPQNLASACSGKIVKAHTVPRSGSLKRIAKDGHVYGWSFSDLNKRANHQGIPQPTRIGLNIASTFMGFCDAHDNAIFKPVENEKFVFSPEQCFLLGYRALAYEKYMKDAQANSINIIRDVDKGWSLNHQISHQNGVALYTHGVTAGQRDIDEDKSFYDNVLTSEDYSSMRSYIVKFEKTPTIMCSGRLAPIYDFTGALLQDGCDPNVKLRHLSLNSFASGDGGAVVFTWLEDSDNVCVPFARSLHATDHAILADTLTRLMFENLQNIYWSPTWWDNLPDESKAALIKRFADATDLTKPIDPQALAPDGRSYNDWGNAEIQALGFELQ</sequence>
<gene>
    <name evidence="1" type="ORF">SAMN06297382_0795</name>
</gene>
<protein>
    <submittedName>
        <fullName evidence="1">SEC-C motif-containing protein</fullName>
    </submittedName>
</protein>
<dbReference type="Gene3D" id="3.10.450.50">
    <property type="match status" value="1"/>
</dbReference>
<dbReference type="AlphaFoldDB" id="A0A239PMG2"/>